<name>A0ABV6R6I6_9MICO</name>
<sequence length="362" mass="37728">MIVHVTPDVLTHEAPVPGQEAVAGEAPQSVPAGTSSAAPAAAPIATPTAEPVMPSILTPAAVPGVAREGIAGGSGAPVSLDPAQHRDRCGIEGAGPIEPTTVQRLTCTGRIAALVTDGDGEVLRLGRMRRLASPAQRRALRAVQKTCQYPGCHQSRHLDVHHLTPWSDGGLTDVEDLVLLCRRHHVMVHEGGLRLHRRASDEHGSAGSPGPEEDRALDRGSAPTEGPPHVGREPTRARISLAAAAQRMAGSVFDVQDPSGRPVQASWPALMEHARISRSPVEHPLRIVDAEPVPLYWGEGDVRIGATTAGYGFDRARTVDALVAARTPASQVEVRASSGPGKSMAGADRSAGRRIPAGQAPG</sequence>
<feature type="region of interest" description="Disordered" evidence="1">
    <location>
        <begin position="22"/>
        <end position="41"/>
    </location>
</feature>
<dbReference type="EMBL" id="JBHLSV010000001">
    <property type="protein sequence ID" value="MFC0672590.1"/>
    <property type="molecule type" value="Genomic_DNA"/>
</dbReference>
<organism evidence="3 4">
    <name type="scientific">Brachybacterium hainanense</name>
    <dbReference type="NCBI Taxonomy" id="1541174"/>
    <lineage>
        <taxon>Bacteria</taxon>
        <taxon>Bacillati</taxon>
        <taxon>Actinomycetota</taxon>
        <taxon>Actinomycetes</taxon>
        <taxon>Micrococcales</taxon>
        <taxon>Dermabacteraceae</taxon>
        <taxon>Brachybacterium</taxon>
    </lineage>
</organism>
<comment type="caution">
    <text evidence="3">The sequence shown here is derived from an EMBL/GenBank/DDBJ whole genome shotgun (WGS) entry which is preliminary data.</text>
</comment>
<dbReference type="InterPro" id="IPR002711">
    <property type="entry name" value="HNH"/>
</dbReference>
<feature type="region of interest" description="Disordered" evidence="1">
    <location>
        <begin position="197"/>
        <end position="234"/>
    </location>
</feature>
<gene>
    <name evidence="3" type="ORF">ACFFF6_01325</name>
</gene>
<keyword evidence="4" id="KW-1185">Reference proteome</keyword>
<evidence type="ECO:0000313" key="3">
    <source>
        <dbReference type="EMBL" id="MFC0672590.1"/>
    </source>
</evidence>
<dbReference type="Gene3D" id="1.10.30.50">
    <property type="match status" value="1"/>
</dbReference>
<dbReference type="Proteomes" id="UP001589793">
    <property type="component" value="Unassembled WGS sequence"/>
</dbReference>
<feature type="region of interest" description="Disordered" evidence="1">
    <location>
        <begin position="328"/>
        <end position="362"/>
    </location>
</feature>
<dbReference type="RefSeq" id="WP_376977487.1">
    <property type="nucleotide sequence ID" value="NZ_JBHLSV010000001.1"/>
</dbReference>
<reference evidence="3 4" key="1">
    <citation type="submission" date="2024-09" db="EMBL/GenBank/DDBJ databases">
        <authorList>
            <person name="Sun Q."/>
            <person name="Mori K."/>
        </authorList>
    </citation>
    <scope>NUCLEOTIDE SEQUENCE [LARGE SCALE GENOMIC DNA]</scope>
    <source>
        <strain evidence="3 4">CICC 10874</strain>
    </source>
</reference>
<evidence type="ECO:0000313" key="4">
    <source>
        <dbReference type="Proteomes" id="UP001589793"/>
    </source>
</evidence>
<keyword evidence="3" id="KW-0255">Endonuclease</keyword>
<feature type="domain" description="HNH nuclease" evidence="2">
    <location>
        <begin position="135"/>
        <end position="186"/>
    </location>
</feature>
<dbReference type="InterPro" id="IPR003615">
    <property type="entry name" value="HNH_nuc"/>
</dbReference>
<evidence type="ECO:0000256" key="1">
    <source>
        <dbReference type="SAM" id="MobiDB-lite"/>
    </source>
</evidence>
<protein>
    <submittedName>
        <fullName evidence="3">HNH endonuclease signature motif containing protein</fullName>
    </submittedName>
</protein>
<dbReference type="GO" id="GO:0004519">
    <property type="term" value="F:endonuclease activity"/>
    <property type="evidence" value="ECO:0007669"/>
    <property type="project" value="UniProtKB-KW"/>
</dbReference>
<proteinExistence type="predicted"/>
<accession>A0ABV6R6I6</accession>
<evidence type="ECO:0000259" key="2">
    <source>
        <dbReference type="SMART" id="SM00507"/>
    </source>
</evidence>
<feature type="compositionally biased region" description="Low complexity" evidence="1">
    <location>
        <begin position="29"/>
        <end position="41"/>
    </location>
</feature>
<dbReference type="SMART" id="SM00507">
    <property type="entry name" value="HNHc"/>
    <property type="match status" value="1"/>
</dbReference>
<keyword evidence="3" id="KW-0540">Nuclease</keyword>
<dbReference type="Pfam" id="PF01844">
    <property type="entry name" value="HNH"/>
    <property type="match status" value="1"/>
</dbReference>
<dbReference type="CDD" id="cd00085">
    <property type="entry name" value="HNHc"/>
    <property type="match status" value="1"/>
</dbReference>
<keyword evidence="3" id="KW-0378">Hydrolase</keyword>